<evidence type="ECO:0000313" key="1">
    <source>
        <dbReference type="EMBL" id="CAH3043791.1"/>
    </source>
</evidence>
<sequence>MAAVVFVSISNLASIFSVRNDLNIADLQNVCIEVRKPQSKLLIVVNWYRPPNSPVRLYSHLENLIGKLDLTNFDFFLLEMFRRNEGVALEGGNQVNLPDNH</sequence>
<comment type="caution">
    <text evidence="1">The sequence shown here is derived from an EMBL/GenBank/DDBJ whole genome shotgun (WGS) entry which is preliminary data.</text>
</comment>
<evidence type="ECO:0000313" key="2">
    <source>
        <dbReference type="Proteomes" id="UP001159405"/>
    </source>
</evidence>
<proteinExistence type="predicted"/>
<keyword evidence="2" id="KW-1185">Reference proteome</keyword>
<protein>
    <submittedName>
        <fullName evidence="1">Uncharacterized protein</fullName>
    </submittedName>
</protein>
<gene>
    <name evidence="1" type="ORF">PLOB_00002661</name>
</gene>
<organism evidence="1 2">
    <name type="scientific">Porites lobata</name>
    <dbReference type="NCBI Taxonomy" id="104759"/>
    <lineage>
        <taxon>Eukaryota</taxon>
        <taxon>Metazoa</taxon>
        <taxon>Cnidaria</taxon>
        <taxon>Anthozoa</taxon>
        <taxon>Hexacorallia</taxon>
        <taxon>Scleractinia</taxon>
        <taxon>Fungiina</taxon>
        <taxon>Poritidae</taxon>
        <taxon>Porites</taxon>
    </lineage>
</organism>
<name>A0ABN8N9C2_9CNID</name>
<accession>A0ABN8N9C2</accession>
<dbReference type="EMBL" id="CALNXK010000011">
    <property type="protein sequence ID" value="CAH3043791.1"/>
    <property type="molecule type" value="Genomic_DNA"/>
</dbReference>
<dbReference type="Proteomes" id="UP001159405">
    <property type="component" value="Unassembled WGS sequence"/>
</dbReference>
<reference evidence="1 2" key="1">
    <citation type="submission" date="2022-05" db="EMBL/GenBank/DDBJ databases">
        <authorList>
            <consortium name="Genoscope - CEA"/>
            <person name="William W."/>
        </authorList>
    </citation>
    <scope>NUCLEOTIDE SEQUENCE [LARGE SCALE GENOMIC DNA]</scope>
</reference>